<dbReference type="InterPro" id="IPR002469">
    <property type="entry name" value="Peptidase_S9B_N"/>
</dbReference>
<gene>
    <name evidence="16" type="ORF">SOCG_01724</name>
</gene>
<feature type="domain" description="Peptidase S9 prolyl oligopeptidase catalytic" evidence="14">
    <location>
        <begin position="578"/>
        <end position="769"/>
    </location>
</feature>
<evidence type="ECO:0000256" key="6">
    <source>
        <dbReference type="ARBA" id="ARBA00022692"/>
    </source>
</evidence>
<keyword evidence="7" id="KW-0378">Hydrolase</keyword>
<keyword evidence="5" id="KW-0645">Protease</keyword>
<keyword evidence="17" id="KW-1185">Reference proteome</keyword>
<keyword evidence="9" id="KW-0735">Signal-anchor</keyword>
<dbReference type="OrthoDB" id="16520at2759"/>
<dbReference type="InterPro" id="IPR029058">
    <property type="entry name" value="AB_hydrolase_fold"/>
</dbReference>
<dbReference type="Gene3D" id="2.140.10.30">
    <property type="entry name" value="Dipeptidylpeptidase IV, N-terminal domain"/>
    <property type="match status" value="1"/>
</dbReference>
<evidence type="ECO:0000259" key="14">
    <source>
        <dbReference type="Pfam" id="PF00326"/>
    </source>
</evidence>
<dbReference type="RefSeq" id="XP_013020131.1">
    <property type="nucleotide sequence ID" value="XM_013164677.1"/>
</dbReference>
<evidence type="ECO:0000256" key="2">
    <source>
        <dbReference type="ARBA" id="ARBA00006150"/>
    </source>
</evidence>
<name>S9PU68_SCHOY</name>
<dbReference type="FunFam" id="3.40.50.1820:FF:000003">
    <property type="entry name" value="Dipeptidyl peptidase 4"/>
    <property type="match status" value="1"/>
</dbReference>
<feature type="domain" description="Dipeptidylpeptidase IV N-terminal" evidence="15">
    <location>
        <begin position="117"/>
        <end position="485"/>
    </location>
</feature>
<dbReference type="MEROPS" id="S09.006"/>
<evidence type="ECO:0000256" key="1">
    <source>
        <dbReference type="ARBA" id="ARBA00004576"/>
    </source>
</evidence>
<comment type="similarity">
    <text evidence="2">Belongs to the peptidase S9B family.</text>
</comment>
<evidence type="ECO:0000256" key="9">
    <source>
        <dbReference type="ARBA" id="ARBA00022968"/>
    </source>
</evidence>
<evidence type="ECO:0000256" key="12">
    <source>
        <dbReference type="ARBA" id="ARBA00023180"/>
    </source>
</evidence>
<dbReference type="VEuPathDB" id="FungiDB:SOCG_01724"/>
<keyword evidence="8" id="KW-0720">Serine protease</keyword>
<keyword evidence="10 13" id="KW-1133">Transmembrane helix</keyword>
<keyword evidence="12" id="KW-0325">Glycoprotein</keyword>
<organism evidence="16 17">
    <name type="scientific">Schizosaccharomyces octosporus (strain yFS286)</name>
    <name type="common">Fission yeast</name>
    <name type="synonym">Octosporomyces octosporus</name>
    <dbReference type="NCBI Taxonomy" id="483514"/>
    <lineage>
        <taxon>Eukaryota</taxon>
        <taxon>Fungi</taxon>
        <taxon>Dikarya</taxon>
        <taxon>Ascomycota</taxon>
        <taxon>Taphrinomycotina</taxon>
        <taxon>Schizosaccharomycetes</taxon>
        <taxon>Schizosaccharomycetales</taxon>
        <taxon>Schizosaccharomycetaceae</taxon>
        <taxon>Schizosaccharomyces</taxon>
    </lineage>
</organism>
<dbReference type="OMA" id="YTSTEHH"/>
<dbReference type="SUPFAM" id="SSF53474">
    <property type="entry name" value="alpha/beta-Hydrolases"/>
    <property type="match status" value="1"/>
</dbReference>
<dbReference type="eggNOG" id="KOG2100">
    <property type="taxonomic scope" value="Eukaryota"/>
</dbReference>
<dbReference type="PANTHER" id="PTHR11731:SF200">
    <property type="entry name" value="DIPEPTIDYL PEPTIDASE 10, ISOFORM B"/>
    <property type="match status" value="1"/>
</dbReference>
<evidence type="ECO:0000256" key="5">
    <source>
        <dbReference type="ARBA" id="ARBA00022670"/>
    </source>
</evidence>
<keyword evidence="6 13" id="KW-0812">Transmembrane</keyword>
<comment type="subcellular location">
    <subcellularLocation>
        <location evidence="1">Vacuole membrane</location>
        <topology evidence="1">Single-pass type II membrane protein</topology>
    </subcellularLocation>
</comment>
<feature type="transmembrane region" description="Helical" evidence="13">
    <location>
        <begin position="12"/>
        <end position="30"/>
    </location>
</feature>
<dbReference type="InterPro" id="IPR001375">
    <property type="entry name" value="Peptidase_S9_cat"/>
</dbReference>
<dbReference type="AlphaFoldDB" id="S9PU68"/>
<dbReference type="GO" id="GO:0005774">
    <property type="term" value="C:vacuolar membrane"/>
    <property type="evidence" value="ECO:0007669"/>
    <property type="project" value="UniProtKB-SubCell"/>
</dbReference>
<proteinExistence type="inferred from homology"/>
<dbReference type="PROSITE" id="PS00708">
    <property type="entry name" value="PRO_ENDOPEP_SER"/>
    <property type="match status" value="1"/>
</dbReference>
<evidence type="ECO:0000313" key="17">
    <source>
        <dbReference type="Proteomes" id="UP000016088"/>
    </source>
</evidence>
<dbReference type="GO" id="GO:0004177">
    <property type="term" value="F:aminopeptidase activity"/>
    <property type="evidence" value="ECO:0007669"/>
    <property type="project" value="UniProtKB-KW"/>
</dbReference>
<dbReference type="PANTHER" id="PTHR11731">
    <property type="entry name" value="PROTEASE FAMILY S9B,C DIPEPTIDYL-PEPTIDASE IV-RELATED"/>
    <property type="match status" value="1"/>
</dbReference>
<dbReference type="GO" id="GO:0006508">
    <property type="term" value="P:proteolysis"/>
    <property type="evidence" value="ECO:0007669"/>
    <property type="project" value="UniProtKB-KW"/>
</dbReference>
<protein>
    <submittedName>
        <fullName evidence="16">Dipeptidyl peptidase</fullName>
    </submittedName>
</protein>
<sequence>MKFASNGTQGKIVFKSILISIFLLITLAFLRNGIRNNSSKNHRKEPLNLEDIVLQKFRPTYKQIDWIYNERYSDTFLVKEDEALYLRDPFDLNELLFSDADLVYKNERINYDGYSVSADARYVLLNVNRTQRWRHSFTASYYLFDTLEKEVTPLVPQEENLRISLAVWSPTGHQLAFVYENNLHVLTENREILTLTTDGNENVFYGLSDWIYEEEVLSSPSTIWWSPDARKLAFLKLNESATPIYQFPLYTSESDTSSFEFNYNKDIKIKYPKAGQPNPTVSLLFSDLGTDKTYPLHSWNNHVFEETVVQNVLWVNESATLVQFTNRNSTCKKTDLLDLETKRISSVLSECLTDGWFEVQQFAKTLPVNNPNYEVWTNGFFDIMPYQDYNHLAFVPFNGSSPTFLTSGTWDVTEGPLSIDASRGHLYFIGTLKDSSERHLYYVSLDNLEIHNITDDGVQDGYYSTNFSPSGNFYVLNYQGPRIPWQELRSIQKDNFTVRIEENEHLHKILGSYNLPQIKYDKLIVNNTTLPYMERKPTNFNPNRKYPVLFFAYGGPGSQQVSKLFRVDFQTYLASHPNFEYIVVTVDGRGTGFNGNDFRQSVYQNLGTLEAMDQVSAAEHWAQYPFVEQEKVAIWGWSFGGYLTLKALEASNVFSYGMAVAPVTDWHLYDSIYTERYMNLPILNENGYENSKVHNITILKEKKRFLIAHGTGDDNVHFQHVMHLMDQLNLANCYNYDMAVFPDSAHSISYHNASLAIYHRLSEWISMAFSEKKSVMS</sequence>
<evidence type="ECO:0000256" key="8">
    <source>
        <dbReference type="ARBA" id="ARBA00022825"/>
    </source>
</evidence>
<dbReference type="InterPro" id="IPR002471">
    <property type="entry name" value="Pept_S9_AS"/>
</dbReference>
<evidence type="ECO:0000256" key="13">
    <source>
        <dbReference type="SAM" id="Phobius"/>
    </source>
</evidence>
<keyword evidence="3" id="KW-0031">Aminopeptidase</keyword>
<reference evidence="16 17" key="1">
    <citation type="journal article" date="2011" name="Science">
        <title>Comparative functional genomics of the fission yeasts.</title>
        <authorList>
            <person name="Rhind N."/>
            <person name="Chen Z."/>
            <person name="Yassour M."/>
            <person name="Thompson D.A."/>
            <person name="Haas B.J."/>
            <person name="Habib N."/>
            <person name="Wapinski I."/>
            <person name="Roy S."/>
            <person name="Lin M.F."/>
            <person name="Heiman D.I."/>
            <person name="Young S.K."/>
            <person name="Furuya K."/>
            <person name="Guo Y."/>
            <person name="Pidoux A."/>
            <person name="Chen H.M."/>
            <person name="Robbertse B."/>
            <person name="Goldberg J.M."/>
            <person name="Aoki K."/>
            <person name="Bayne E.H."/>
            <person name="Berlin A.M."/>
            <person name="Desjardins C.A."/>
            <person name="Dobbs E."/>
            <person name="Dukaj L."/>
            <person name="Fan L."/>
            <person name="FitzGerald M.G."/>
            <person name="French C."/>
            <person name="Gujja S."/>
            <person name="Hansen K."/>
            <person name="Keifenheim D."/>
            <person name="Levin J.Z."/>
            <person name="Mosher R.A."/>
            <person name="Mueller C.A."/>
            <person name="Pfiffner J."/>
            <person name="Priest M."/>
            <person name="Russ C."/>
            <person name="Smialowska A."/>
            <person name="Swoboda P."/>
            <person name="Sykes S.M."/>
            <person name="Vaughn M."/>
            <person name="Vengrova S."/>
            <person name="Yoder R."/>
            <person name="Zeng Q."/>
            <person name="Allshire R."/>
            <person name="Baulcombe D."/>
            <person name="Birren B.W."/>
            <person name="Brown W."/>
            <person name="Ekwall K."/>
            <person name="Kellis M."/>
            <person name="Leatherwood J."/>
            <person name="Levin H."/>
            <person name="Margalit H."/>
            <person name="Martienssen R."/>
            <person name="Nieduszynski C.A."/>
            <person name="Spatafora J.W."/>
            <person name="Friedman N."/>
            <person name="Dalgaard J.Z."/>
            <person name="Baumann P."/>
            <person name="Niki H."/>
            <person name="Regev A."/>
            <person name="Nusbaum C."/>
        </authorList>
    </citation>
    <scope>NUCLEOTIDE SEQUENCE [LARGE SCALE GENOMIC DNA]</scope>
    <source>
        <strain evidence="17">yFS286</strain>
    </source>
</reference>
<dbReference type="GO" id="GO:0008239">
    <property type="term" value="F:dipeptidyl-peptidase activity"/>
    <property type="evidence" value="ECO:0007669"/>
    <property type="project" value="TreeGrafter"/>
</dbReference>
<dbReference type="HOGENOM" id="CLU_006105_0_1_1"/>
<dbReference type="InterPro" id="IPR050278">
    <property type="entry name" value="Serine_Prot_S9B/DPPIV"/>
</dbReference>
<dbReference type="Gene3D" id="3.40.50.1820">
    <property type="entry name" value="alpha/beta hydrolase"/>
    <property type="match status" value="1"/>
</dbReference>
<dbReference type="Proteomes" id="UP000016088">
    <property type="component" value="Unassembled WGS sequence"/>
</dbReference>
<keyword evidence="4" id="KW-0926">Vacuole</keyword>
<dbReference type="SUPFAM" id="SSF82171">
    <property type="entry name" value="DPP6 N-terminal domain-like"/>
    <property type="match status" value="1"/>
</dbReference>
<dbReference type="Pfam" id="PF00930">
    <property type="entry name" value="DPPIV_N"/>
    <property type="match status" value="1"/>
</dbReference>
<evidence type="ECO:0000256" key="7">
    <source>
        <dbReference type="ARBA" id="ARBA00022801"/>
    </source>
</evidence>
<evidence type="ECO:0000256" key="11">
    <source>
        <dbReference type="ARBA" id="ARBA00023136"/>
    </source>
</evidence>
<dbReference type="GO" id="GO:0004252">
    <property type="term" value="F:serine-type endopeptidase activity"/>
    <property type="evidence" value="ECO:0007669"/>
    <property type="project" value="InterPro"/>
</dbReference>
<evidence type="ECO:0000256" key="10">
    <source>
        <dbReference type="ARBA" id="ARBA00022989"/>
    </source>
</evidence>
<evidence type="ECO:0000313" key="16">
    <source>
        <dbReference type="EMBL" id="EPX71507.1"/>
    </source>
</evidence>
<evidence type="ECO:0000259" key="15">
    <source>
        <dbReference type="Pfam" id="PF00930"/>
    </source>
</evidence>
<evidence type="ECO:0000256" key="4">
    <source>
        <dbReference type="ARBA" id="ARBA00022554"/>
    </source>
</evidence>
<evidence type="ECO:0000256" key="3">
    <source>
        <dbReference type="ARBA" id="ARBA00022438"/>
    </source>
</evidence>
<accession>S9PU68</accession>
<dbReference type="EMBL" id="KE503208">
    <property type="protein sequence ID" value="EPX71507.1"/>
    <property type="molecule type" value="Genomic_DNA"/>
</dbReference>
<keyword evidence="11 13" id="KW-0472">Membrane</keyword>
<dbReference type="Pfam" id="PF00326">
    <property type="entry name" value="Peptidase_S9"/>
    <property type="match status" value="1"/>
</dbReference>
<dbReference type="GeneID" id="25030704"/>
<dbReference type="GO" id="GO:0005886">
    <property type="term" value="C:plasma membrane"/>
    <property type="evidence" value="ECO:0007669"/>
    <property type="project" value="TreeGrafter"/>
</dbReference>